<accession>A0ACA9N156</accession>
<reference evidence="1" key="1">
    <citation type="submission" date="2021-06" db="EMBL/GenBank/DDBJ databases">
        <authorList>
            <person name="Kallberg Y."/>
            <person name="Tangrot J."/>
            <person name="Rosling A."/>
        </authorList>
    </citation>
    <scope>NUCLEOTIDE SEQUENCE</scope>
    <source>
        <strain evidence="1">AU212A</strain>
    </source>
</reference>
<keyword evidence="2" id="KW-1185">Reference proteome</keyword>
<feature type="non-terminal residue" evidence="1">
    <location>
        <position position="189"/>
    </location>
</feature>
<evidence type="ECO:0000313" key="2">
    <source>
        <dbReference type="Proteomes" id="UP000789860"/>
    </source>
</evidence>
<dbReference type="Proteomes" id="UP000789860">
    <property type="component" value="Unassembled WGS sequence"/>
</dbReference>
<sequence>TIKEIKQQAYILDYYRSKFQLDIFKSTKSYIYNSKQLDYLTKRSSLFLLKHFQKVYLNLNNSKKIQNQSKYYIAGLNEDVEAKCLPTGYLTSKKLTKNTYDKCNKLFSKLNGKVYIYGHAYHIDCYEKMHSTCNYCLQYYKKGIFSKINSFIKRLEKNDNDKLTKDDLDKDLEPELDNNYINNDDSDND</sequence>
<dbReference type="EMBL" id="CAJVPM010018486">
    <property type="protein sequence ID" value="CAG8625184.1"/>
    <property type="molecule type" value="Genomic_DNA"/>
</dbReference>
<evidence type="ECO:0000313" key="1">
    <source>
        <dbReference type="EMBL" id="CAG8625184.1"/>
    </source>
</evidence>
<proteinExistence type="predicted"/>
<name>A0ACA9N156_9GLOM</name>
<organism evidence="1 2">
    <name type="scientific">Scutellospora calospora</name>
    <dbReference type="NCBI Taxonomy" id="85575"/>
    <lineage>
        <taxon>Eukaryota</taxon>
        <taxon>Fungi</taxon>
        <taxon>Fungi incertae sedis</taxon>
        <taxon>Mucoromycota</taxon>
        <taxon>Glomeromycotina</taxon>
        <taxon>Glomeromycetes</taxon>
        <taxon>Diversisporales</taxon>
        <taxon>Gigasporaceae</taxon>
        <taxon>Scutellospora</taxon>
    </lineage>
</organism>
<gene>
    <name evidence="1" type="ORF">SCALOS_LOCUS7781</name>
</gene>
<comment type="caution">
    <text evidence="1">The sequence shown here is derived from an EMBL/GenBank/DDBJ whole genome shotgun (WGS) entry which is preliminary data.</text>
</comment>
<protein>
    <submittedName>
        <fullName evidence="1">9270_t:CDS:1</fullName>
    </submittedName>
</protein>
<feature type="non-terminal residue" evidence="1">
    <location>
        <position position="1"/>
    </location>
</feature>